<sequence length="136" mass="14693">MDKLLDGIQSQTISLCTFDTIPSFLNIPFYFYYGNDANDPGFMPAEKLRELFYTALLDFPILVGHLEADGSGHAKAVVDPGNLNVPEFLESQSSAHFRDIQAAKFSWDALPGVVATVGAITTVGVGGVIKFANVHV</sequence>
<dbReference type="OrthoDB" id="1862401at2759"/>
<evidence type="ECO:0000313" key="1">
    <source>
        <dbReference type="EMBL" id="KAJ2743085.1"/>
    </source>
</evidence>
<dbReference type="InterPro" id="IPR023213">
    <property type="entry name" value="CAT-like_dom_sf"/>
</dbReference>
<name>A0A9W8L8B7_9FUNG</name>
<dbReference type="Proteomes" id="UP001140011">
    <property type="component" value="Unassembled WGS sequence"/>
</dbReference>
<protein>
    <submittedName>
        <fullName evidence="1">Uncharacterized protein</fullName>
    </submittedName>
</protein>
<feature type="non-terminal residue" evidence="1">
    <location>
        <position position="136"/>
    </location>
</feature>
<gene>
    <name evidence="1" type="ORF">GGI19_006735</name>
</gene>
<proteinExistence type="predicted"/>
<keyword evidence="2" id="KW-1185">Reference proteome</keyword>
<comment type="caution">
    <text evidence="1">The sequence shown here is derived from an EMBL/GenBank/DDBJ whole genome shotgun (WGS) entry which is preliminary data.</text>
</comment>
<organism evidence="1 2">
    <name type="scientific">Coemansia pectinata</name>
    <dbReference type="NCBI Taxonomy" id="1052879"/>
    <lineage>
        <taxon>Eukaryota</taxon>
        <taxon>Fungi</taxon>
        <taxon>Fungi incertae sedis</taxon>
        <taxon>Zoopagomycota</taxon>
        <taxon>Kickxellomycotina</taxon>
        <taxon>Kickxellomycetes</taxon>
        <taxon>Kickxellales</taxon>
        <taxon>Kickxellaceae</taxon>
        <taxon>Coemansia</taxon>
    </lineage>
</organism>
<dbReference type="AlphaFoldDB" id="A0A9W8L8B7"/>
<accession>A0A9W8L8B7</accession>
<evidence type="ECO:0000313" key="2">
    <source>
        <dbReference type="Proteomes" id="UP001140011"/>
    </source>
</evidence>
<reference evidence="1" key="1">
    <citation type="submission" date="2022-07" db="EMBL/GenBank/DDBJ databases">
        <title>Phylogenomic reconstructions and comparative analyses of Kickxellomycotina fungi.</title>
        <authorList>
            <person name="Reynolds N.K."/>
            <person name="Stajich J.E."/>
            <person name="Barry K."/>
            <person name="Grigoriev I.V."/>
            <person name="Crous P."/>
            <person name="Smith M.E."/>
        </authorList>
    </citation>
    <scope>NUCLEOTIDE SEQUENCE</scope>
    <source>
        <strain evidence="1">BCRC 34297</strain>
    </source>
</reference>
<dbReference type="Gene3D" id="3.30.559.10">
    <property type="entry name" value="Chloramphenicol acetyltransferase-like domain"/>
    <property type="match status" value="1"/>
</dbReference>
<dbReference type="EMBL" id="JANBUH010001720">
    <property type="protein sequence ID" value="KAJ2743085.1"/>
    <property type="molecule type" value="Genomic_DNA"/>
</dbReference>